<evidence type="ECO:0000313" key="2">
    <source>
        <dbReference type="EMBL" id="KQL43530.1"/>
    </source>
</evidence>
<dbReference type="Pfam" id="PF07070">
    <property type="entry name" value="Spo0M"/>
    <property type="match status" value="1"/>
</dbReference>
<dbReference type="PANTHER" id="PTHR40053">
    <property type="entry name" value="SPORULATION-CONTROL PROTEIN SPO0M"/>
    <property type="match status" value="1"/>
</dbReference>
<proteinExistence type="predicted"/>
<protein>
    <submittedName>
        <fullName evidence="2">SpoOM family protein</fullName>
    </submittedName>
</protein>
<name>A0ABR5MZJ5_BRECH</name>
<organism evidence="2 3">
    <name type="scientific">Brevibacillus choshinensis</name>
    <dbReference type="NCBI Taxonomy" id="54911"/>
    <lineage>
        <taxon>Bacteria</taxon>
        <taxon>Bacillati</taxon>
        <taxon>Bacillota</taxon>
        <taxon>Bacilli</taxon>
        <taxon>Bacillales</taxon>
        <taxon>Paenibacillaceae</taxon>
        <taxon>Brevibacillus</taxon>
    </lineage>
</organism>
<dbReference type="PANTHER" id="PTHR40053:SF1">
    <property type="entry name" value="SPORULATION-CONTROL PROTEIN SPO0M"/>
    <property type="match status" value="1"/>
</dbReference>
<dbReference type="InterPro" id="IPR009776">
    <property type="entry name" value="Spore_0_M"/>
</dbReference>
<keyword evidence="3" id="KW-1185">Reference proteome</keyword>
<sequence>MLKKLMAKLGVGAAKVDLQLDRSGYRLGETMTGVVRIEGGNVEQRISDLSAIFMMKAYVKGQEVTKPVQLFPVRSNFTVQPKPSVLEIPFAFELPEGLAMSTPSIQYYLHTKLDVEMALDPTDMDYIQVLPPVAVERVIHALDRLDLRQKSDSGKLTPYGQEFSFFPATNLGIPLKELEVIFFAAPGELKLLVELDLATGFLRREVEYKAEIVIPQELLEAGQEEELSRFLLETIREYANNPSSIPYVSMAAYRQGQYGTHSHRGGGMGGMIGGMAAGFLGGMLLNEIMFGDEEVASDEMGGDEGEDGGMDFDFGGFDEEL</sequence>
<evidence type="ECO:0000256" key="1">
    <source>
        <dbReference type="SAM" id="MobiDB-lite"/>
    </source>
</evidence>
<feature type="region of interest" description="Disordered" evidence="1">
    <location>
        <begin position="297"/>
        <end position="321"/>
    </location>
</feature>
<dbReference type="RefSeq" id="WP_055748069.1">
    <property type="nucleotide sequence ID" value="NZ_LJJB01000015.1"/>
</dbReference>
<gene>
    <name evidence="2" type="ORF">AN963_29225</name>
</gene>
<dbReference type="EMBL" id="LJJB01000015">
    <property type="protein sequence ID" value="KQL43530.1"/>
    <property type="molecule type" value="Genomic_DNA"/>
</dbReference>
<reference evidence="2 3" key="1">
    <citation type="submission" date="2015-09" db="EMBL/GenBank/DDBJ databases">
        <title>Genome sequencing project for genomic taxonomy and phylogenomics of Bacillus-like bacteria.</title>
        <authorList>
            <person name="Liu B."/>
            <person name="Wang J."/>
            <person name="Zhu Y."/>
            <person name="Liu G."/>
            <person name="Chen Q."/>
            <person name="Chen Z."/>
            <person name="Lan J."/>
            <person name="Che J."/>
            <person name="Ge C."/>
            <person name="Shi H."/>
            <person name="Pan Z."/>
            <person name="Liu X."/>
        </authorList>
    </citation>
    <scope>NUCLEOTIDE SEQUENCE [LARGE SCALE GENOMIC DNA]</scope>
    <source>
        <strain evidence="2 3">DSM 8552</strain>
    </source>
</reference>
<accession>A0ABR5MZJ5</accession>
<evidence type="ECO:0000313" key="3">
    <source>
        <dbReference type="Proteomes" id="UP000051063"/>
    </source>
</evidence>
<dbReference type="Proteomes" id="UP000051063">
    <property type="component" value="Unassembled WGS sequence"/>
</dbReference>
<comment type="caution">
    <text evidence="2">The sequence shown here is derived from an EMBL/GenBank/DDBJ whole genome shotgun (WGS) entry which is preliminary data.</text>
</comment>